<reference evidence="5 6" key="1">
    <citation type="submission" date="2017-08" db="EMBL/GenBank/DDBJ databases">
        <title>Acidophilic green algal genome provides insights into adaptation to an acidic environment.</title>
        <authorList>
            <person name="Hirooka S."/>
            <person name="Hirose Y."/>
            <person name="Kanesaki Y."/>
            <person name="Higuchi S."/>
            <person name="Fujiwara T."/>
            <person name="Onuma R."/>
            <person name="Era A."/>
            <person name="Ohbayashi R."/>
            <person name="Uzuka A."/>
            <person name="Nozaki H."/>
            <person name="Yoshikawa H."/>
            <person name="Miyagishima S.Y."/>
        </authorList>
    </citation>
    <scope>NUCLEOTIDE SEQUENCE [LARGE SCALE GENOMIC DNA]</scope>
    <source>
        <strain evidence="5 6">NIES-2499</strain>
    </source>
</reference>
<evidence type="ECO:0000259" key="4">
    <source>
        <dbReference type="PROSITE" id="PS51194"/>
    </source>
</evidence>
<feature type="compositionally biased region" description="Pro residues" evidence="2">
    <location>
        <begin position="88"/>
        <end position="98"/>
    </location>
</feature>
<dbReference type="InterPro" id="IPR006935">
    <property type="entry name" value="Helicase/UvrB_N"/>
</dbReference>
<dbReference type="PANTHER" id="PTHR45766">
    <property type="entry name" value="DNA ANNEALING HELICASE AND ENDONUCLEASE ZRANB3 FAMILY MEMBER"/>
    <property type="match status" value="1"/>
</dbReference>
<evidence type="ECO:0000256" key="1">
    <source>
        <dbReference type="ARBA" id="ARBA00022801"/>
    </source>
</evidence>
<dbReference type="EMBL" id="BEGY01000096">
    <property type="protein sequence ID" value="GAX83317.1"/>
    <property type="molecule type" value="Genomic_DNA"/>
</dbReference>
<dbReference type="STRING" id="1157962.A0A250XJR6"/>
<evidence type="ECO:0000259" key="3">
    <source>
        <dbReference type="PROSITE" id="PS51192"/>
    </source>
</evidence>
<evidence type="ECO:0000313" key="6">
    <source>
        <dbReference type="Proteomes" id="UP000232323"/>
    </source>
</evidence>
<accession>A0A250XJR6</accession>
<dbReference type="OrthoDB" id="551123at2759"/>
<dbReference type="SMART" id="SM00487">
    <property type="entry name" value="DEXDc"/>
    <property type="match status" value="1"/>
</dbReference>
<dbReference type="PROSITE" id="PS51194">
    <property type="entry name" value="HELICASE_CTER"/>
    <property type="match status" value="1"/>
</dbReference>
<feature type="domain" description="Helicase ATP-binding" evidence="3">
    <location>
        <begin position="120"/>
        <end position="272"/>
    </location>
</feature>
<dbReference type="PANTHER" id="PTHR45766:SF6">
    <property type="entry name" value="SWI_SNF-RELATED MATRIX-ASSOCIATED ACTIN-DEPENDENT REGULATOR OF CHROMATIN SUBFAMILY A-LIKE PROTEIN 1"/>
    <property type="match status" value="1"/>
</dbReference>
<dbReference type="InterPro" id="IPR027417">
    <property type="entry name" value="P-loop_NTPase"/>
</dbReference>
<dbReference type="InterPro" id="IPR049730">
    <property type="entry name" value="SNF2/RAD54-like_C"/>
</dbReference>
<evidence type="ECO:0000313" key="5">
    <source>
        <dbReference type="EMBL" id="GAX83317.1"/>
    </source>
</evidence>
<dbReference type="GO" id="GO:0016787">
    <property type="term" value="F:hydrolase activity"/>
    <property type="evidence" value="ECO:0007669"/>
    <property type="project" value="UniProtKB-KW"/>
</dbReference>
<protein>
    <recommendedName>
        <fullName evidence="7">Helicase C-terminal domain-containing protein</fullName>
    </recommendedName>
</protein>
<gene>
    <name evidence="5" type="ORF">CEUSTIGMA_g10743.t1</name>
</gene>
<dbReference type="AlphaFoldDB" id="A0A250XJR6"/>
<feature type="domain" description="Helicase C-terminal" evidence="4">
    <location>
        <begin position="354"/>
        <end position="521"/>
    </location>
</feature>
<feature type="compositionally biased region" description="Basic residues" evidence="2">
    <location>
        <begin position="73"/>
        <end position="83"/>
    </location>
</feature>
<dbReference type="CDD" id="cd18793">
    <property type="entry name" value="SF2_C_SNF"/>
    <property type="match status" value="1"/>
</dbReference>
<dbReference type="SMART" id="SM00490">
    <property type="entry name" value="HELICc"/>
    <property type="match status" value="1"/>
</dbReference>
<dbReference type="PROSITE" id="PS51192">
    <property type="entry name" value="HELICASE_ATP_BIND_1"/>
    <property type="match status" value="1"/>
</dbReference>
<dbReference type="GO" id="GO:0003677">
    <property type="term" value="F:DNA binding"/>
    <property type="evidence" value="ECO:0007669"/>
    <property type="project" value="InterPro"/>
</dbReference>
<evidence type="ECO:0000256" key="2">
    <source>
        <dbReference type="SAM" id="MobiDB-lite"/>
    </source>
</evidence>
<dbReference type="GO" id="GO:0005524">
    <property type="term" value="F:ATP binding"/>
    <property type="evidence" value="ECO:0007669"/>
    <property type="project" value="InterPro"/>
</dbReference>
<keyword evidence="1" id="KW-0378">Hydrolase</keyword>
<feature type="region of interest" description="Disordered" evidence="2">
    <location>
        <begin position="66"/>
        <end position="99"/>
    </location>
</feature>
<dbReference type="Gene3D" id="3.40.50.300">
    <property type="entry name" value="P-loop containing nucleotide triphosphate hydrolases"/>
    <property type="match status" value="2"/>
</dbReference>
<evidence type="ECO:0008006" key="7">
    <source>
        <dbReference type="Google" id="ProtNLM"/>
    </source>
</evidence>
<dbReference type="Proteomes" id="UP000232323">
    <property type="component" value="Unassembled WGS sequence"/>
</dbReference>
<name>A0A250XJR6_9CHLO</name>
<proteinExistence type="predicted"/>
<dbReference type="Pfam" id="PF00271">
    <property type="entry name" value="Helicase_C"/>
    <property type="match status" value="1"/>
</dbReference>
<dbReference type="SUPFAM" id="SSF52540">
    <property type="entry name" value="P-loop containing nucleoside triphosphate hydrolases"/>
    <property type="match status" value="2"/>
</dbReference>
<dbReference type="InterPro" id="IPR014001">
    <property type="entry name" value="Helicase_ATP-bd"/>
</dbReference>
<comment type="caution">
    <text evidence="5">The sequence shown here is derived from an EMBL/GenBank/DDBJ whole genome shotgun (WGS) entry which is preliminary data.</text>
</comment>
<dbReference type="Pfam" id="PF04851">
    <property type="entry name" value="ResIII"/>
    <property type="match status" value="1"/>
</dbReference>
<organism evidence="5 6">
    <name type="scientific">Chlamydomonas eustigma</name>
    <dbReference type="NCBI Taxonomy" id="1157962"/>
    <lineage>
        <taxon>Eukaryota</taxon>
        <taxon>Viridiplantae</taxon>
        <taxon>Chlorophyta</taxon>
        <taxon>core chlorophytes</taxon>
        <taxon>Chlorophyceae</taxon>
        <taxon>CS clade</taxon>
        <taxon>Chlamydomonadales</taxon>
        <taxon>Chlamydomonadaceae</taxon>
        <taxon>Chlamydomonas</taxon>
    </lineage>
</organism>
<keyword evidence="6" id="KW-1185">Reference proteome</keyword>
<sequence length="543" mass="60679">MRLVALSTETTGEMQGWDEVEEPVNPIHTKLGSEVAPMGVYDTGYNQNEYPLALDEPDVDVDLSVTNAGKKGMNPKKLTKKRLERPGHPNPVHPPLLPVPDFRDDVVQDMTLYAHQIEAIKKISQSRAFLLNFPPGSGKTLTALVAAKHLLAAGAIKMVMVFCPGSVLHMWRELSKKFGVENCIVRTHTAGFKHACTMDTLNNAFVIIDEVHNLRTKMIPGKTNVEEYVSGQSAAHMLRTCCKASRVLMLTGTPIVNHRRDLQNIAGVLAGLDPEWTMYSMHRSSRYLRVFVENSMKFVMDRQASSDLGFPELLPSVNVYIAVPKDVTIEHANSKSESNCFFSKSRVAANQVPQKQAALEEILKRECVEGGKKAIVYSQLIGNGHNIVEKVCNGIPYDSITGNTKSKDRHEIVKKFNTGEIQVLLISNAASEGLDLKGCEIVVFYDRPWHPSGENQVIARATRAQSHHMLPKERRTVQVIYLICREEGMTEDVQKSIENDPQLCPEKLLVCSSDQVFGRLIEQKRQLDRQLDGEYAKKQNIAQ</sequence>
<dbReference type="InterPro" id="IPR001650">
    <property type="entry name" value="Helicase_C-like"/>
</dbReference>